<evidence type="ECO:0000256" key="6">
    <source>
        <dbReference type="SAM" id="SignalP"/>
    </source>
</evidence>
<keyword evidence="4" id="KW-0722">Serine protease inhibitor</keyword>
<evidence type="ECO:0000256" key="3">
    <source>
        <dbReference type="ARBA" id="ARBA00022690"/>
    </source>
</evidence>
<evidence type="ECO:0000313" key="7">
    <source>
        <dbReference type="EMBL" id="KAF2901881.1"/>
    </source>
</evidence>
<dbReference type="GO" id="GO:0005576">
    <property type="term" value="C:extracellular region"/>
    <property type="evidence" value="ECO:0007669"/>
    <property type="project" value="UniProtKB-SubCell"/>
</dbReference>
<dbReference type="Proteomes" id="UP000801492">
    <property type="component" value="Unassembled WGS sequence"/>
</dbReference>
<name>A0A8K0DEL4_IGNLU</name>
<keyword evidence="3" id="KW-0646">Protease inhibitor</keyword>
<evidence type="ECO:0000256" key="4">
    <source>
        <dbReference type="ARBA" id="ARBA00022900"/>
    </source>
</evidence>
<feature type="chain" id="PRO_5035482383" description="Pacifastin domain-containing protein" evidence="6">
    <location>
        <begin position="19"/>
        <end position="99"/>
    </location>
</feature>
<keyword evidence="6" id="KW-0732">Signal</keyword>
<dbReference type="SUPFAM" id="SSF57283">
    <property type="entry name" value="PMP inhibitors"/>
    <property type="match status" value="1"/>
</dbReference>
<accession>A0A8K0DEL4</accession>
<dbReference type="EMBL" id="VTPC01001463">
    <property type="protein sequence ID" value="KAF2901881.1"/>
    <property type="molecule type" value="Genomic_DNA"/>
</dbReference>
<evidence type="ECO:0000256" key="1">
    <source>
        <dbReference type="ARBA" id="ARBA00004613"/>
    </source>
</evidence>
<dbReference type="InterPro" id="IPR036201">
    <property type="entry name" value="Pacifastin_dom_sf"/>
</dbReference>
<dbReference type="AlphaFoldDB" id="A0A8K0DEL4"/>
<gene>
    <name evidence="7" type="ORF">ILUMI_04305</name>
</gene>
<comment type="subcellular location">
    <subcellularLocation>
        <location evidence="1">Secreted</location>
    </subcellularLocation>
</comment>
<evidence type="ECO:0000256" key="5">
    <source>
        <dbReference type="ARBA" id="ARBA00029459"/>
    </source>
</evidence>
<evidence type="ECO:0008006" key="9">
    <source>
        <dbReference type="Google" id="ProtNLM"/>
    </source>
</evidence>
<keyword evidence="2" id="KW-0964">Secreted</keyword>
<dbReference type="OrthoDB" id="6743812at2759"/>
<protein>
    <recommendedName>
        <fullName evidence="9">Pacifastin domain-containing protein</fullName>
    </recommendedName>
</protein>
<sequence>MKIVVICVVLIEIVLINGAVVQNEKFSCVMEVPYILNECQNCICTGEKLGCTRSACYNNRQFKNCEVGTVWLNECNKCWCLERLGTVCTANICKRATNN</sequence>
<organism evidence="7 8">
    <name type="scientific">Ignelater luminosus</name>
    <name type="common">Cucubano</name>
    <name type="synonym">Pyrophorus luminosus</name>
    <dbReference type="NCBI Taxonomy" id="2038154"/>
    <lineage>
        <taxon>Eukaryota</taxon>
        <taxon>Metazoa</taxon>
        <taxon>Ecdysozoa</taxon>
        <taxon>Arthropoda</taxon>
        <taxon>Hexapoda</taxon>
        <taxon>Insecta</taxon>
        <taxon>Pterygota</taxon>
        <taxon>Neoptera</taxon>
        <taxon>Endopterygota</taxon>
        <taxon>Coleoptera</taxon>
        <taxon>Polyphaga</taxon>
        <taxon>Elateriformia</taxon>
        <taxon>Elateroidea</taxon>
        <taxon>Elateridae</taxon>
        <taxon>Agrypninae</taxon>
        <taxon>Pyrophorini</taxon>
        <taxon>Ignelater</taxon>
    </lineage>
</organism>
<proteinExistence type="inferred from homology"/>
<feature type="signal peptide" evidence="6">
    <location>
        <begin position="1"/>
        <end position="18"/>
    </location>
</feature>
<evidence type="ECO:0000256" key="2">
    <source>
        <dbReference type="ARBA" id="ARBA00022525"/>
    </source>
</evidence>
<reference evidence="7" key="1">
    <citation type="submission" date="2019-08" db="EMBL/GenBank/DDBJ databases">
        <title>The genome of the North American firefly Photinus pyralis.</title>
        <authorList>
            <consortium name="Photinus pyralis genome working group"/>
            <person name="Fallon T.R."/>
            <person name="Sander Lower S.E."/>
            <person name="Weng J.-K."/>
        </authorList>
    </citation>
    <scope>NUCLEOTIDE SEQUENCE</scope>
    <source>
        <strain evidence="7">TRF0915ILg1</strain>
        <tissue evidence="7">Whole body</tissue>
    </source>
</reference>
<comment type="caution">
    <text evidence="7">The sequence shown here is derived from an EMBL/GenBank/DDBJ whole genome shotgun (WGS) entry which is preliminary data.</text>
</comment>
<dbReference type="GO" id="GO:0004867">
    <property type="term" value="F:serine-type endopeptidase inhibitor activity"/>
    <property type="evidence" value="ECO:0007669"/>
    <property type="project" value="UniProtKB-KW"/>
</dbReference>
<evidence type="ECO:0000313" key="8">
    <source>
        <dbReference type="Proteomes" id="UP000801492"/>
    </source>
</evidence>
<comment type="similarity">
    <text evidence="5">Belongs to the protease inhibitor I19 family.</text>
</comment>
<keyword evidence="8" id="KW-1185">Reference proteome</keyword>